<organism evidence="10 11">
    <name type="scientific">Stylophora pistillata</name>
    <name type="common">Smooth cauliflower coral</name>
    <dbReference type="NCBI Taxonomy" id="50429"/>
    <lineage>
        <taxon>Eukaryota</taxon>
        <taxon>Metazoa</taxon>
        <taxon>Cnidaria</taxon>
        <taxon>Anthozoa</taxon>
        <taxon>Hexacorallia</taxon>
        <taxon>Scleractinia</taxon>
        <taxon>Astrocoeniina</taxon>
        <taxon>Pocilloporidae</taxon>
        <taxon>Stylophora</taxon>
    </lineage>
</organism>
<evidence type="ECO:0000256" key="3">
    <source>
        <dbReference type="ARBA" id="ARBA00021851"/>
    </source>
</evidence>
<sequence length="505" mass="56416">MSLRGIWVFSALFESDSVLFSRCFPTVERRAALHQEASSLTPIPGDKELCEAVLKELGFRKKQGTSLDEFDKDVDSCNKLEQKPVHEVRLKSGFLWPVVIIEKFGLVFMCVPLVEADLSHGNPTLIKMPGVSQGYSLLHSMVDFVGAWTTKEELQSKMNELYKFLCVAAPFGTPVDTNLATIQSLVNLKDVTVPLKSKQPAWKPVQYKGKQQLVFTVKEEIRAVQHVKKQVQVEQQLFGIILCRADLEGIPEITLNITSSTLDFLVVHPCVLEGDTHVQIPSFQPSQMLKGPELVGRKVRFRPPTESFPLCHYSAKTPHGLPVQGIYQMQGDANSVQISVQLRLSNKVKNSFDYCEVHLPFFHRGPVVRLDSAGPSAGNILLSPDKRRLVWDVGQKFPSKSLEVSLSATIFFGEKRQHQATADGQQPTLVEDPFCTGINSYAQVYFKIQDFTLSGCAIDPRSLVVYPGGKFKLNISYEFLSADYKIWNTNGDALFANPLPNAELQ</sequence>
<dbReference type="PANTHER" id="PTHR16082:SF2">
    <property type="entry name" value="AP-5 COMPLEX SUBUNIT MU-1"/>
    <property type="match status" value="1"/>
</dbReference>
<keyword evidence="4" id="KW-0813">Transport</keyword>
<evidence type="ECO:0000259" key="9">
    <source>
        <dbReference type="PROSITE" id="PS51072"/>
    </source>
</evidence>
<evidence type="ECO:0000313" key="11">
    <source>
        <dbReference type="Proteomes" id="UP000225706"/>
    </source>
</evidence>
<dbReference type="GO" id="GO:0030119">
    <property type="term" value="C:AP-type membrane coat adaptor complex"/>
    <property type="evidence" value="ECO:0007669"/>
    <property type="project" value="TreeGrafter"/>
</dbReference>
<evidence type="ECO:0000256" key="8">
    <source>
        <dbReference type="ARBA" id="ARBA00030827"/>
    </source>
</evidence>
<evidence type="ECO:0000256" key="6">
    <source>
        <dbReference type="ARBA" id="ARBA00023136"/>
    </source>
</evidence>
<keyword evidence="6" id="KW-0472">Membrane</keyword>
<comment type="subunit">
    <text evidence="2">Probably part of the adaptor protein complex 5 (AP-5) a tetramer composed of AP5B1, AP5M1, AP5S1 and AP5Z1.</text>
</comment>
<dbReference type="GO" id="GO:0016197">
    <property type="term" value="P:endosomal transport"/>
    <property type="evidence" value="ECO:0007669"/>
    <property type="project" value="TreeGrafter"/>
</dbReference>
<comment type="caution">
    <text evidence="10">The sequence shown here is derived from an EMBL/GenBank/DDBJ whole genome shotgun (WGS) entry which is preliminary data.</text>
</comment>
<evidence type="ECO:0000256" key="7">
    <source>
        <dbReference type="ARBA" id="ARBA00029433"/>
    </source>
</evidence>
<feature type="domain" description="MHD" evidence="9">
    <location>
        <begin position="210"/>
        <end position="487"/>
    </location>
</feature>
<dbReference type="InterPro" id="IPR039591">
    <property type="entry name" value="AP5M1"/>
</dbReference>
<evidence type="ECO:0000256" key="2">
    <source>
        <dbReference type="ARBA" id="ARBA00011174"/>
    </source>
</evidence>
<dbReference type="GO" id="GO:0005829">
    <property type="term" value="C:cytosol"/>
    <property type="evidence" value="ECO:0007669"/>
    <property type="project" value="TreeGrafter"/>
</dbReference>
<dbReference type="PANTHER" id="PTHR16082">
    <property type="entry name" value="AP-5 COMPLEX SUBUNIT MU-1"/>
    <property type="match status" value="1"/>
</dbReference>
<dbReference type="GO" id="GO:0015031">
    <property type="term" value="P:protein transport"/>
    <property type="evidence" value="ECO:0007669"/>
    <property type="project" value="UniProtKB-KW"/>
</dbReference>
<evidence type="ECO:0000256" key="1">
    <source>
        <dbReference type="ARBA" id="ARBA00005324"/>
    </source>
</evidence>
<dbReference type="InterPro" id="IPR036168">
    <property type="entry name" value="AP2_Mu_C_sf"/>
</dbReference>
<dbReference type="Proteomes" id="UP000225706">
    <property type="component" value="Unassembled WGS sequence"/>
</dbReference>
<dbReference type="EMBL" id="LSMT01000066">
    <property type="protein sequence ID" value="PFX29374.1"/>
    <property type="molecule type" value="Genomic_DNA"/>
</dbReference>
<gene>
    <name evidence="10" type="primary">AP5M1</name>
    <name evidence="10" type="ORF">AWC38_SpisGene5848</name>
</gene>
<dbReference type="OrthoDB" id="1877176at2759"/>
<protein>
    <recommendedName>
        <fullName evidence="3">AP-5 complex subunit mu-1</fullName>
    </recommendedName>
    <alternativeName>
        <fullName evidence="8">Adaptor-related protein complex 5 subunit mu-1</fullName>
    </alternativeName>
</protein>
<dbReference type="Pfam" id="PF00928">
    <property type="entry name" value="Adap_comp_sub"/>
    <property type="match status" value="1"/>
</dbReference>
<name>A0A2B4SFD4_STYPI</name>
<evidence type="ECO:0000256" key="5">
    <source>
        <dbReference type="ARBA" id="ARBA00022927"/>
    </source>
</evidence>
<dbReference type="PROSITE" id="PS51072">
    <property type="entry name" value="MHD"/>
    <property type="match status" value="1"/>
</dbReference>
<dbReference type="CDD" id="cd09256">
    <property type="entry name" value="AP_MuD_MHD"/>
    <property type="match status" value="1"/>
</dbReference>
<proteinExistence type="inferred from homology"/>
<dbReference type="Gene3D" id="2.60.40.1170">
    <property type="entry name" value="Mu homology domain, subdomain B"/>
    <property type="match status" value="2"/>
</dbReference>
<keyword evidence="11" id="KW-1185">Reference proteome</keyword>
<dbReference type="GO" id="GO:0005770">
    <property type="term" value="C:late endosome"/>
    <property type="evidence" value="ECO:0007669"/>
    <property type="project" value="TreeGrafter"/>
</dbReference>
<reference evidence="11" key="1">
    <citation type="journal article" date="2017" name="bioRxiv">
        <title>Comparative analysis of the genomes of Stylophora pistillata and Acropora digitifera provides evidence for extensive differences between species of corals.</title>
        <authorList>
            <person name="Voolstra C.R."/>
            <person name="Li Y."/>
            <person name="Liew Y.J."/>
            <person name="Baumgarten S."/>
            <person name="Zoccola D."/>
            <person name="Flot J.-F."/>
            <person name="Tambutte S."/>
            <person name="Allemand D."/>
            <person name="Aranda M."/>
        </authorList>
    </citation>
    <scope>NUCLEOTIDE SEQUENCE [LARGE SCALE GENOMIC DNA]</scope>
</reference>
<dbReference type="SUPFAM" id="SSF49447">
    <property type="entry name" value="Second domain of Mu2 adaptin subunit (ap50) of ap2 adaptor"/>
    <property type="match status" value="1"/>
</dbReference>
<dbReference type="GO" id="GO:0005764">
    <property type="term" value="C:lysosome"/>
    <property type="evidence" value="ECO:0007669"/>
    <property type="project" value="TreeGrafter"/>
</dbReference>
<dbReference type="AlphaFoldDB" id="A0A2B4SFD4"/>
<keyword evidence="5" id="KW-0653">Protein transport</keyword>
<dbReference type="InterPro" id="IPR028565">
    <property type="entry name" value="MHD"/>
</dbReference>
<comment type="subcellular location">
    <subcellularLocation>
        <location evidence="7">Endomembrane system</location>
        <topology evidence="7">Peripheral membrane protein</topology>
        <orientation evidence="7">Cytoplasmic side</orientation>
    </subcellularLocation>
</comment>
<comment type="similarity">
    <text evidence="1">Belongs to the adaptor complexes medium subunit family.</text>
</comment>
<evidence type="ECO:0000256" key="4">
    <source>
        <dbReference type="ARBA" id="ARBA00022448"/>
    </source>
</evidence>
<evidence type="ECO:0000313" key="10">
    <source>
        <dbReference type="EMBL" id="PFX29374.1"/>
    </source>
</evidence>
<dbReference type="FunFam" id="2.60.40.1170:FF:000013">
    <property type="entry name" value="AP-5 complex subunit mu-1 isoform X1"/>
    <property type="match status" value="1"/>
</dbReference>
<dbReference type="STRING" id="50429.A0A2B4SFD4"/>
<accession>A0A2B4SFD4</accession>